<name>A0A843VNZ8_COLES</name>
<comment type="caution">
    <text evidence="3">The sequence shown here is derived from an EMBL/GenBank/DDBJ whole genome shotgun (WGS) entry which is preliminary data.</text>
</comment>
<evidence type="ECO:0000313" key="4">
    <source>
        <dbReference type="Proteomes" id="UP000652761"/>
    </source>
</evidence>
<dbReference type="GO" id="GO:0003723">
    <property type="term" value="F:RNA binding"/>
    <property type="evidence" value="ECO:0007669"/>
    <property type="project" value="InterPro"/>
</dbReference>
<dbReference type="PANTHER" id="PTHR31476">
    <property type="entry name" value="PROTEIN WHAT'S THIS FACTOR 1 HOMOLOG, CHLOROPLASTIC"/>
    <property type="match status" value="1"/>
</dbReference>
<dbReference type="InterPro" id="IPR036397">
    <property type="entry name" value="RNaseH_sf"/>
</dbReference>
<dbReference type="Gene3D" id="3.30.420.10">
    <property type="entry name" value="Ribonuclease H-like superfamily/Ribonuclease H"/>
    <property type="match status" value="1"/>
</dbReference>
<dbReference type="SUPFAM" id="SSF53098">
    <property type="entry name" value="Ribonuclease H-like"/>
    <property type="match status" value="1"/>
</dbReference>
<dbReference type="Proteomes" id="UP000652761">
    <property type="component" value="Unassembled WGS sequence"/>
</dbReference>
<evidence type="ECO:0000259" key="2">
    <source>
        <dbReference type="Pfam" id="PF13456"/>
    </source>
</evidence>
<sequence length="790" mass="90928">MLGFFRRAHKPTRTPGMTVLRNVSSPMCEDAIIFGPLSSNTPRRWKKPVDSAQTRLENRTRDLRFDKLMIQLKKLRVVLGLQEVISSRKRHYASLQLLSKCRGAVGLNVGIGAFLRKYPHIFEIYSDRVRRNICCRLTQNMAGLIEEEARVIKESEVVAVQRLKKLLMMSKDGTLHVHALWLVRRELGLPEDFRDSVLSKHSDVFRLVSPEVVSIASREETFQAEVEKWREKECREKWLSEFETRYAFPIQFPTGFKFEQGFREKLRNWQRLQYVKPYEKMGTARIRACGGVERFEKRAVGIIHELLSLTVEKMIEVERLSHFRRDFGMEVNVRELLLKHPGIFYISTKGNTQTVFLREGYSKGCSVEPNAVYSVRRKMLDLVLMGCRNTGLLDPLKKLEKQSDQMIHKELVGGPYDGEWVLPILENLDVQSADYKELGSTGLSGAWDSTSREQLGRHIKSHDKCNIQVEPRCQICALEMEDLDHAFIQCAGVNQVWLEAAQYLKWDGIPSGLEDLWDRCLNNRERSFTGPQKKTVVAYLLEAIWRRRNKHVFERKDAPGDLNFKSILLAATCFAEANLPAKIKVKHPSLRNVRNRNYASMPQEELEPLQISFNNWWEKPENGWLKGNFDGARKEDQEWVNSGAGFILRNDMGTSLSAGAIYLKQSTILKAEILAAKHLLLSAEKFRNQCYEGLIIEGDNAVVIEAIKDPVKAPLEIRELAKEISCKINSWHLHKVCLIARKANKAADWLAKQARIAKFNVSWTSTLPEDLNNICRSEASRDFYSVWKPP</sequence>
<dbReference type="EMBL" id="NMUH01001611">
    <property type="protein sequence ID" value="MQL93923.1"/>
    <property type="molecule type" value="Genomic_DNA"/>
</dbReference>
<dbReference type="CDD" id="cd06222">
    <property type="entry name" value="RNase_H_like"/>
    <property type="match status" value="1"/>
</dbReference>
<accession>A0A843VNZ8</accession>
<feature type="domain" description="RNase H type-1" evidence="2">
    <location>
        <begin position="628"/>
        <end position="754"/>
    </location>
</feature>
<protein>
    <submittedName>
        <fullName evidence="3">Uncharacterized protein</fullName>
    </submittedName>
</protein>
<dbReference type="GO" id="GO:0004523">
    <property type="term" value="F:RNA-DNA hybrid ribonuclease activity"/>
    <property type="evidence" value="ECO:0007669"/>
    <property type="project" value="InterPro"/>
</dbReference>
<feature type="domain" description="PORR" evidence="1">
    <location>
        <begin position="61"/>
        <end position="387"/>
    </location>
</feature>
<dbReference type="InterPro" id="IPR045040">
    <property type="entry name" value="PORR_fam"/>
</dbReference>
<dbReference type="InterPro" id="IPR044730">
    <property type="entry name" value="RNase_H-like_dom_plant"/>
</dbReference>
<dbReference type="Pfam" id="PF13456">
    <property type="entry name" value="RVT_3"/>
    <property type="match status" value="1"/>
</dbReference>
<organism evidence="3 4">
    <name type="scientific">Colocasia esculenta</name>
    <name type="common">Wild taro</name>
    <name type="synonym">Arum esculentum</name>
    <dbReference type="NCBI Taxonomy" id="4460"/>
    <lineage>
        <taxon>Eukaryota</taxon>
        <taxon>Viridiplantae</taxon>
        <taxon>Streptophyta</taxon>
        <taxon>Embryophyta</taxon>
        <taxon>Tracheophyta</taxon>
        <taxon>Spermatophyta</taxon>
        <taxon>Magnoliopsida</taxon>
        <taxon>Liliopsida</taxon>
        <taxon>Araceae</taxon>
        <taxon>Aroideae</taxon>
        <taxon>Colocasieae</taxon>
        <taxon>Colocasia</taxon>
    </lineage>
</organism>
<dbReference type="OrthoDB" id="1551582at2759"/>
<gene>
    <name evidence="3" type="ORF">Taro_026576</name>
</gene>
<keyword evidence="4" id="KW-1185">Reference proteome</keyword>
<proteinExistence type="predicted"/>
<dbReference type="Pfam" id="PF11955">
    <property type="entry name" value="PORR"/>
    <property type="match status" value="1"/>
</dbReference>
<dbReference type="PANTHER" id="PTHR31476:SF12">
    <property type="entry name" value="UBIQUITIN CARBOXYL-TERMINAL HYDROLASE FAMILY PROTEIN"/>
    <property type="match status" value="1"/>
</dbReference>
<evidence type="ECO:0000313" key="3">
    <source>
        <dbReference type="EMBL" id="MQL93923.1"/>
    </source>
</evidence>
<dbReference type="AlphaFoldDB" id="A0A843VNZ8"/>
<reference evidence="3" key="1">
    <citation type="submission" date="2017-07" db="EMBL/GenBank/DDBJ databases">
        <title>Taro Niue Genome Assembly and Annotation.</title>
        <authorList>
            <person name="Atibalentja N."/>
            <person name="Keating K."/>
            <person name="Fields C.J."/>
        </authorList>
    </citation>
    <scope>NUCLEOTIDE SEQUENCE</scope>
    <source>
        <strain evidence="3">Niue_2</strain>
        <tissue evidence="3">Leaf</tissue>
    </source>
</reference>
<dbReference type="InterPro" id="IPR002156">
    <property type="entry name" value="RNaseH_domain"/>
</dbReference>
<evidence type="ECO:0000259" key="1">
    <source>
        <dbReference type="Pfam" id="PF11955"/>
    </source>
</evidence>
<dbReference type="InterPro" id="IPR012337">
    <property type="entry name" value="RNaseH-like_sf"/>
</dbReference>
<dbReference type="InterPro" id="IPR021099">
    <property type="entry name" value="PORR_domain"/>
</dbReference>